<dbReference type="Pfam" id="PF00755">
    <property type="entry name" value="Carn_acyltransf"/>
    <property type="match status" value="1"/>
</dbReference>
<keyword evidence="5" id="KW-0808">Transferase</keyword>
<evidence type="ECO:0000313" key="6">
    <source>
        <dbReference type="Proteomes" id="UP000299102"/>
    </source>
</evidence>
<evidence type="ECO:0000256" key="2">
    <source>
        <dbReference type="ARBA" id="ARBA00023315"/>
    </source>
</evidence>
<organism evidence="5 6">
    <name type="scientific">Eumeta variegata</name>
    <name type="common">Bagworm moth</name>
    <name type="synonym">Eumeta japonica</name>
    <dbReference type="NCBI Taxonomy" id="151549"/>
    <lineage>
        <taxon>Eukaryota</taxon>
        <taxon>Metazoa</taxon>
        <taxon>Ecdysozoa</taxon>
        <taxon>Arthropoda</taxon>
        <taxon>Hexapoda</taxon>
        <taxon>Insecta</taxon>
        <taxon>Pterygota</taxon>
        <taxon>Neoptera</taxon>
        <taxon>Endopterygota</taxon>
        <taxon>Lepidoptera</taxon>
        <taxon>Glossata</taxon>
        <taxon>Ditrysia</taxon>
        <taxon>Tineoidea</taxon>
        <taxon>Psychidae</taxon>
        <taxon>Oiketicinae</taxon>
        <taxon>Eumeta</taxon>
    </lineage>
</organism>
<comment type="pathway">
    <text evidence="1">Lipid metabolism; fatty acid beta-oxidation.</text>
</comment>
<dbReference type="GO" id="GO:0004095">
    <property type="term" value="F:carnitine O-palmitoyltransferase activity"/>
    <property type="evidence" value="ECO:0007669"/>
    <property type="project" value="TreeGrafter"/>
</dbReference>
<dbReference type="AlphaFoldDB" id="A0A4C1ZES0"/>
<dbReference type="EMBL" id="BGZK01001851">
    <property type="protein sequence ID" value="GBP87311.1"/>
    <property type="molecule type" value="Genomic_DNA"/>
</dbReference>
<evidence type="ECO:0000313" key="5">
    <source>
        <dbReference type="EMBL" id="GBP87311.1"/>
    </source>
</evidence>
<dbReference type="OrthoDB" id="240216at2759"/>
<dbReference type="InterPro" id="IPR000542">
    <property type="entry name" value="Carn_acyl_trans"/>
</dbReference>
<dbReference type="InterPro" id="IPR036397">
    <property type="entry name" value="RNaseH_sf"/>
</dbReference>
<dbReference type="GO" id="GO:0003676">
    <property type="term" value="F:nucleic acid binding"/>
    <property type="evidence" value="ECO:0007669"/>
    <property type="project" value="InterPro"/>
</dbReference>
<evidence type="ECO:0000259" key="4">
    <source>
        <dbReference type="Pfam" id="PF00755"/>
    </source>
</evidence>
<dbReference type="PANTHER" id="PTHR22589">
    <property type="entry name" value="CARNITINE O-ACYLTRANSFERASE"/>
    <property type="match status" value="1"/>
</dbReference>
<dbReference type="Gene3D" id="1.20.1280.180">
    <property type="match status" value="1"/>
</dbReference>
<proteinExistence type="predicted"/>
<protein>
    <submittedName>
        <fullName evidence="5">Carnitine O-palmitoyltransferase 2, mitochondrial</fullName>
    </submittedName>
</protein>
<keyword evidence="2" id="KW-0012">Acyltransferase</keyword>
<reference evidence="5 6" key="1">
    <citation type="journal article" date="2019" name="Commun. Biol.">
        <title>The bagworm genome reveals a unique fibroin gene that provides high tensile strength.</title>
        <authorList>
            <person name="Kono N."/>
            <person name="Nakamura H."/>
            <person name="Ohtoshi R."/>
            <person name="Tomita M."/>
            <person name="Numata K."/>
            <person name="Arakawa K."/>
        </authorList>
    </citation>
    <scope>NUCLEOTIDE SEQUENCE [LARGE SCALE GENOMIC DNA]</scope>
</reference>
<dbReference type="Gene3D" id="3.30.420.10">
    <property type="entry name" value="Ribonuclease H-like superfamily/Ribonuclease H"/>
    <property type="match status" value="1"/>
</dbReference>
<dbReference type="InterPro" id="IPR042231">
    <property type="entry name" value="Cho/carn_acyl_trans_2"/>
</dbReference>
<dbReference type="UniPathway" id="UPA00659"/>
<dbReference type="InterPro" id="IPR039551">
    <property type="entry name" value="Cho/carn_acyl_trans"/>
</dbReference>
<evidence type="ECO:0000256" key="1">
    <source>
        <dbReference type="ARBA" id="ARBA00005005"/>
    </source>
</evidence>
<dbReference type="Proteomes" id="UP000299102">
    <property type="component" value="Unassembled WGS sequence"/>
</dbReference>
<dbReference type="PANTHER" id="PTHR22589:SF16">
    <property type="entry name" value="CARNITINE O-PALMITOYLTRANSFERASE 2, MITOCHONDRIAL"/>
    <property type="match status" value="1"/>
</dbReference>
<sequence length="322" mass="37239">MHFQKSLPRLPIPDLSKSGERYLNALRPLLTNDAFEVAQARTQNFIDKEGKILQEKLLNKDKVNKHTSYISDYWFDLYLRDRLPLPINYNPLLVFQNDSKQEYNNQLVRSTNLLISASRFMLSLKEQVLEPEVYHLNPKKSNTQLFRTVTGLLPEALSWYGAYLFKAFPLDMSQFVGLFGATRIPLLTKDKIYRDMNSKHILVQRRGHFYVFNVLDSDGNLISPQEMMANLSMIMTDTRAAAEFPVGTRQSYRSDVGSYRAECCFTRQCICPHGAGFRQALKDTGFSEIDHPPYSPDLAPSDYFLFQFKRSYVVVDLLMTIK</sequence>
<dbReference type="GO" id="GO:0006635">
    <property type="term" value="P:fatty acid beta-oxidation"/>
    <property type="evidence" value="ECO:0007669"/>
    <property type="project" value="UniProtKB-UniPathway"/>
</dbReference>
<keyword evidence="6" id="KW-1185">Reference proteome</keyword>
<dbReference type="STRING" id="151549.A0A4C1ZES0"/>
<comment type="caution">
    <text evidence="5">The sequence shown here is derived from an EMBL/GenBank/DDBJ whole genome shotgun (WGS) entry which is preliminary data.</text>
</comment>
<evidence type="ECO:0000256" key="3">
    <source>
        <dbReference type="ARBA" id="ARBA00048999"/>
    </source>
</evidence>
<comment type="catalytic activity">
    <reaction evidence="3">
        <text>4,8-dimethylnonanoyl-CoA + (R)-carnitine = O-4,8-dimethylnonanoyl-(R)-carnitine + CoA</text>
        <dbReference type="Rhea" id="RHEA:44860"/>
        <dbReference type="ChEBI" id="CHEBI:16347"/>
        <dbReference type="ChEBI" id="CHEBI:57287"/>
        <dbReference type="ChEBI" id="CHEBI:77061"/>
        <dbReference type="ChEBI" id="CHEBI:84654"/>
    </reaction>
</comment>
<name>A0A4C1ZES0_EUMVA</name>
<gene>
    <name evidence="5" type="primary">Cpt2</name>
    <name evidence="5" type="ORF">EVAR_59015_1</name>
</gene>
<dbReference type="Gene3D" id="1.10.275.20">
    <property type="entry name" value="Choline/Carnitine o-acyltransferase"/>
    <property type="match status" value="1"/>
</dbReference>
<dbReference type="InterPro" id="IPR042572">
    <property type="entry name" value="Carn_acyl_trans_N"/>
</dbReference>
<dbReference type="SUPFAM" id="SSF52777">
    <property type="entry name" value="CoA-dependent acyltransferases"/>
    <property type="match status" value="1"/>
</dbReference>
<dbReference type="Gene3D" id="3.30.559.70">
    <property type="entry name" value="Choline/Carnitine o-acyltransferase, domain 2"/>
    <property type="match status" value="1"/>
</dbReference>
<dbReference type="GO" id="GO:0005739">
    <property type="term" value="C:mitochondrion"/>
    <property type="evidence" value="ECO:0007669"/>
    <property type="project" value="TreeGrafter"/>
</dbReference>
<feature type="domain" description="Choline/carnitine acyltransferase" evidence="4">
    <location>
        <begin position="10"/>
        <end position="247"/>
    </location>
</feature>
<accession>A0A4C1ZES0</accession>